<reference evidence="1 3" key="1">
    <citation type="submission" date="2017-11" db="EMBL/GenBank/DDBJ databases">
        <title>The genome of Rhizophagus clarus HR1 reveals common genetic basis of auxotrophy among arbuscular mycorrhizal fungi.</title>
        <authorList>
            <person name="Kobayashi Y."/>
        </authorList>
    </citation>
    <scope>NUCLEOTIDE SEQUENCE [LARGE SCALE GENOMIC DNA]</scope>
    <source>
        <strain evidence="1 3">HR1</strain>
    </source>
</reference>
<dbReference type="Gene3D" id="1.10.150.50">
    <property type="entry name" value="Transcription Factor, Ets-1"/>
    <property type="match status" value="1"/>
</dbReference>
<gene>
    <name evidence="2" type="ORF">RCL2_001049500</name>
    <name evidence="1" type="ORF">RclHR1_28140002</name>
</gene>
<keyword evidence="3" id="KW-1185">Reference proteome</keyword>
<organism evidence="1 3">
    <name type="scientific">Rhizophagus clarus</name>
    <dbReference type="NCBI Taxonomy" id="94130"/>
    <lineage>
        <taxon>Eukaryota</taxon>
        <taxon>Fungi</taxon>
        <taxon>Fungi incertae sedis</taxon>
        <taxon>Mucoromycota</taxon>
        <taxon>Glomeromycotina</taxon>
        <taxon>Glomeromycetes</taxon>
        <taxon>Glomerales</taxon>
        <taxon>Glomeraceae</taxon>
        <taxon>Rhizophagus</taxon>
    </lineage>
</organism>
<dbReference type="Proteomes" id="UP000615446">
    <property type="component" value="Unassembled WGS sequence"/>
</dbReference>
<sequence>MSSTTANHSFLVENWNTETLIIFLHDLDINLDEDNFKILRKQKIDGQIFSDMTERKFMKDGMKQRPVMKLEK</sequence>
<dbReference type="OrthoDB" id="2310247at2759"/>
<name>A0A2Z6RH63_9GLOM</name>
<dbReference type="InterPro" id="IPR013761">
    <property type="entry name" value="SAM/pointed_sf"/>
</dbReference>
<evidence type="ECO:0000313" key="1">
    <source>
        <dbReference type="EMBL" id="GBB96729.1"/>
    </source>
</evidence>
<dbReference type="EMBL" id="BEXD01002018">
    <property type="protein sequence ID" value="GBB96729.1"/>
    <property type="molecule type" value="Genomic_DNA"/>
</dbReference>
<reference evidence="2" key="2">
    <citation type="submission" date="2019-10" db="EMBL/GenBank/DDBJ databases">
        <title>Conservation and host-specific expression of non-tandemly repeated heterogenous ribosome RNA gene in arbuscular mycorrhizal fungi.</title>
        <authorList>
            <person name="Maeda T."/>
            <person name="Kobayashi Y."/>
            <person name="Nakagawa T."/>
            <person name="Ezawa T."/>
            <person name="Yamaguchi K."/>
            <person name="Bino T."/>
            <person name="Nishimoto Y."/>
            <person name="Shigenobu S."/>
            <person name="Kawaguchi M."/>
        </authorList>
    </citation>
    <scope>NUCLEOTIDE SEQUENCE</scope>
    <source>
        <strain evidence="2">HR1</strain>
    </source>
</reference>
<dbReference type="Proteomes" id="UP000247702">
    <property type="component" value="Unassembled WGS sequence"/>
</dbReference>
<evidence type="ECO:0000313" key="2">
    <source>
        <dbReference type="EMBL" id="GES83336.1"/>
    </source>
</evidence>
<dbReference type="AlphaFoldDB" id="A0A2Z6RH63"/>
<accession>A0A2Z6RH63</accession>
<proteinExistence type="predicted"/>
<dbReference type="SUPFAM" id="SSF47769">
    <property type="entry name" value="SAM/Pointed domain"/>
    <property type="match status" value="1"/>
</dbReference>
<dbReference type="EMBL" id="BLAL01000068">
    <property type="protein sequence ID" value="GES83336.1"/>
    <property type="molecule type" value="Genomic_DNA"/>
</dbReference>
<evidence type="ECO:0000313" key="3">
    <source>
        <dbReference type="Proteomes" id="UP000247702"/>
    </source>
</evidence>
<evidence type="ECO:0008006" key="4">
    <source>
        <dbReference type="Google" id="ProtNLM"/>
    </source>
</evidence>
<protein>
    <recommendedName>
        <fullName evidence="4">SAM domain-containing protein</fullName>
    </recommendedName>
</protein>
<comment type="caution">
    <text evidence="1">The sequence shown here is derived from an EMBL/GenBank/DDBJ whole genome shotgun (WGS) entry which is preliminary data.</text>
</comment>